<dbReference type="RefSeq" id="WP_134852711.1">
    <property type="nucleotide sequence ID" value="NZ_SPNC01000283.1"/>
</dbReference>
<evidence type="ECO:0000313" key="3">
    <source>
        <dbReference type="Proteomes" id="UP000297225"/>
    </source>
</evidence>
<keyword evidence="3" id="KW-1185">Reference proteome</keyword>
<sequence length="284" mass="32701">MVRVRPVYKHQLVNQKSELTVGGDFQMIDVGETTSDNVVPADMRSYTPALYSSYQGSKGMMMYSLGLRYQYNWLSTTQGNDTYIHRFGSLYPSLSFQYVINPQKGHMLMLQSERGASQIPYSAISGYRQYESAKLYTIGNPDLNTPIVWQNMLMMQLWKQLNLSAMYIHIKSPIGFVTEVDPIDDSVFYTQPRNGNYQSVLALGAEWNKKVNEIWQLKLSSSFSLQNAHMGYIMAKNQQLWKFAILNSFNLSKSMGGGFNVRYEPESRYLDRILKPVYSFNGYF</sequence>
<dbReference type="Pfam" id="PF14905">
    <property type="entry name" value="OMP_b-brl_3"/>
    <property type="match status" value="1"/>
</dbReference>
<evidence type="ECO:0000313" key="2">
    <source>
        <dbReference type="EMBL" id="TFH93867.1"/>
    </source>
</evidence>
<dbReference type="Proteomes" id="UP000297225">
    <property type="component" value="Unassembled WGS sequence"/>
</dbReference>
<comment type="caution">
    <text evidence="2">The sequence shown here is derived from an EMBL/GenBank/DDBJ whole genome shotgun (WGS) entry which is preliminary data.</text>
</comment>
<evidence type="ECO:0000259" key="1">
    <source>
        <dbReference type="Pfam" id="PF14905"/>
    </source>
</evidence>
<proteinExistence type="predicted"/>
<dbReference type="AlphaFoldDB" id="A0A4Y8WMA5"/>
<protein>
    <recommendedName>
        <fullName evidence="1">Outer membrane protein beta-barrel domain-containing protein</fullName>
    </recommendedName>
</protein>
<organism evidence="2 3">
    <name type="scientific">Porphyromonas levii</name>
    <dbReference type="NCBI Taxonomy" id="28114"/>
    <lineage>
        <taxon>Bacteria</taxon>
        <taxon>Pseudomonadati</taxon>
        <taxon>Bacteroidota</taxon>
        <taxon>Bacteroidia</taxon>
        <taxon>Bacteroidales</taxon>
        <taxon>Porphyromonadaceae</taxon>
        <taxon>Porphyromonas</taxon>
    </lineage>
</organism>
<dbReference type="SUPFAM" id="SSF56935">
    <property type="entry name" value="Porins"/>
    <property type="match status" value="1"/>
</dbReference>
<gene>
    <name evidence="2" type="ORF">E4P47_09870</name>
</gene>
<feature type="non-terminal residue" evidence="2">
    <location>
        <position position="284"/>
    </location>
</feature>
<dbReference type="EMBL" id="SPNC01000283">
    <property type="protein sequence ID" value="TFH93867.1"/>
    <property type="molecule type" value="Genomic_DNA"/>
</dbReference>
<reference evidence="2 3" key="1">
    <citation type="submission" date="2019-03" db="EMBL/GenBank/DDBJ databases">
        <title>Porphyromonas levii Isolated from the Uterus of Dairy Cows.</title>
        <authorList>
            <person name="Francis A.M."/>
        </authorList>
    </citation>
    <scope>NUCLEOTIDE SEQUENCE [LARGE SCALE GENOMIC DNA]</scope>
    <source>
        <strain evidence="2 3">AF5678</strain>
    </source>
</reference>
<dbReference type="InterPro" id="IPR041700">
    <property type="entry name" value="OMP_b-brl_3"/>
</dbReference>
<name>A0A4Y8WMA5_9PORP</name>
<accession>A0A4Y8WMA5</accession>
<feature type="domain" description="Outer membrane protein beta-barrel" evidence="1">
    <location>
        <begin position="47"/>
        <end position="281"/>
    </location>
</feature>